<reference evidence="1" key="1">
    <citation type="submission" date="2021-12" db="EMBL/GenBank/DDBJ databases">
        <authorList>
            <person name="Martin H S."/>
        </authorList>
    </citation>
    <scope>NUCLEOTIDE SEQUENCE</scope>
</reference>
<gene>
    <name evidence="1" type="ORF">BINO364_LOCUS12407</name>
</gene>
<feature type="non-terminal residue" evidence="1">
    <location>
        <position position="377"/>
    </location>
</feature>
<sequence>MNFFENITFRKARSQSLTELSSANSSTISLKLDGSTNSIPNISTDNNIIVIEDLKQKIELLSTQLNLAHERINYLSNENKEIKETLNVMLNYYEGHKKKTEKIYTEENPSNRHKNIITTHENSEYNSKNEPHSIENTQNVIIPSTIYHDKLSKCRIRENNNKEKIQNKLCIISANKTSKILSIAEERFKNTQICHWLYPNCGIRHLIKNIHKKLHEYTMDDHCVILIGEEDFRKTENYFEIITEIRNTLKLIQNTNIIICLPTYKYSNLSPVFNWRIETFNNLLYLDITTYNYAYLLDCNLNLKCDYSMFSKYTGRVNNGGMKNIFDNIFLLVNNNCKSSAAKSRSITYCDKSTHTEEMSNMNNLNITKTPDHLFRV</sequence>
<dbReference type="Proteomes" id="UP000838878">
    <property type="component" value="Chromosome 6"/>
</dbReference>
<protein>
    <submittedName>
        <fullName evidence="1">Uncharacterized protein</fullName>
    </submittedName>
</protein>
<name>A0A8J9VIK8_9NEOP</name>
<evidence type="ECO:0000313" key="1">
    <source>
        <dbReference type="EMBL" id="CAH0727010.1"/>
    </source>
</evidence>
<proteinExistence type="predicted"/>
<dbReference type="AlphaFoldDB" id="A0A8J9VIK8"/>
<dbReference type="EMBL" id="OV170226">
    <property type="protein sequence ID" value="CAH0727010.1"/>
    <property type="molecule type" value="Genomic_DNA"/>
</dbReference>
<dbReference type="OrthoDB" id="7490061at2759"/>
<accession>A0A8J9VIK8</accession>
<keyword evidence="2" id="KW-1185">Reference proteome</keyword>
<evidence type="ECO:0000313" key="2">
    <source>
        <dbReference type="Proteomes" id="UP000838878"/>
    </source>
</evidence>
<organism evidence="1 2">
    <name type="scientific">Brenthis ino</name>
    <name type="common">lesser marbled fritillary</name>
    <dbReference type="NCBI Taxonomy" id="405034"/>
    <lineage>
        <taxon>Eukaryota</taxon>
        <taxon>Metazoa</taxon>
        <taxon>Ecdysozoa</taxon>
        <taxon>Arthropoda</taxon>
        <taxon>Hexapoda</taxon>
        <taxon>Insecta</taxon>
        <taxon>Pterygota</taxon>
        <taxon>Neoptera</taxon>
        <taxon>Endopterygota</taxon>
        <taxon>Lepidoptera</taxon>
        <taxon>Glossata</taxon>
        <taxon>Ditrysia</taxon>
        <taxon>Papilionoidea</taxon>
        <taxon>Nymphalidae</taxon>
        <taxon>Heliconiinae</taxon>
        <taxon>Argynnini</taxon>
        <taxon>Brenthis</taxon>
    </lineage>
</organism>